<dbReference type="GO" id="GO:0007165">
    <property type="term" value="P:signal transduction"/>
    <property type="evidence" value="ECO:0007669"/>
    <property type="project" value="InterPro"/>
</dbReference>
<sequence length="240" mass="26065">MSARVLPNPLLRECVLNHSNRRRFRPDAVGGLAFFVFQRIVMGDGGGEIEGDVVELGEEDVEDIEGCYVPEGVWGETLEGVLRKELFTRNATAAMPPPGQLMGDYKTGVPVILSLLTAAVDGLGGGEVEGIFRLAALKDDVDWIREEIRGGDYRAIMSGSLEGYDVLADLDPAARACVDHLCGFLKRLSGRSGVTKMTTGNLALVFAPNLIKNPSEDPRVFAMHAESEKRFVAMLIEAQE</sequence>
<dbReference type="InterPro" id="IPR008936">
    <property type="entry name" value="Rho_GTPase_activation_prot"/>
</dbReference>
<dbReference type="InterPro" id="IPR000198">
    <property type="entry name" value="RhoGAP_dom"/>
</dbReference>
<evidence type="ECO:0000313" key="2">
    <source>
        <dbReference type="EMBL" id="GMH57920.1"/>
    </source>
</evidence>
<organism evidence="2 3">
    <name type="scientific">Triparma retinervis</name>
    <dbReference type="NCBI Taxonomy" id="2557542"/>
    <lineage>
        <taxon>Eukaryota</taxon>
        <taxon>Sar</taxon>
        <taxon>Stramenopiles</taxon>
        <taxon>Ochrophyta</taxon>
        <taxon>Bolidophyceae</taxon>
        <taxon>Parmales</taxon>
        <taxon>Triparmaceae</taxon>
        <taxon>Triparma</taxon>
    </lineage>
</organism>
<dbReference type="PROSITE" id="PS50238">
    <property type="entry name" value="RHOGAP"/>
    <property type="match status" value="1"/>
</dbReference>
<keyword evidence="3" id="KW-1185">Reference proteome</keyword>
<dbReference type="OrthoDB" id="437889at2759"/>
<dbReference type="SUPFAM" id="SSF48350">
    <property type="entry name" value="GTPase activation domain, GAP"/>
    <property type="match status" value="1"/>
</dbReference>
<comment type="caution">
    <text evidence="2">The sequence shown here is derived from an EMBL/GenBank/DDBJ whole genome shotgun (WGS) entry which is preliminary data.</text>
</comment>
<dbReference type="EMBL" id="BRXZ01000936">
    <property type="protein sequence ID" value="GMH57920.1"/>
    <property type="molecule type" value="Genomic_DNA"/>
</dbReference>
<dbReference type="Proteomes" id="UP001165082">
    <property type="component" value="Unassembled WGS sequence"/>
</dbReference>
<dbReference type="AlphaFoldDB" id="A0A9W7DXN8"/>
<gene>
    <name evidence="2" type="ORF">TrRE_jg7124</name>
</gene>
<name>A0A9W7DXN8_9STRA</name>
<evidence type="ECO:0000259" key="1">
    <source>
        <dbReference type="PROSITE" id="PS50238"/>
    </source>
</evidence>
<dbReference type="GO" id="GO:0005096">
    <property type="term" value="F:GTPase activator activity"/>
    <property type="evidence" value="ECO:0007669"/>
    <property type="project" value="TreeGrafter"/>
</dbReference>
<dbReference type="PANTHER" id="PTHR45876:SF8">
    <property type="entry name" value="FI04035P"/>
    <property type="match status" value="1"/>
</dbReference>
<reference evidence="2" key="1">
    <citation type="submission" date="2022-07" db="EMBL/GenBank/DDBJ databases">
        <title>Genome analysis of Parmales, a sister group of diatoms, reveals the evolutionary specialization of diatoms from phago-mixotrophs to photoautotrophs.</title>
        <authorList>
            <person name="Ban H."/>
            <person name="Sato S."/>
            <person name="Yoshikawa S."/>
            <person name="Kazumasa Y."/>
            <person name="Nakamura Y."/>
            <person name="Ichinomiya M."/>
            <person name="Saitoh K."/>
            <person name="Sato N."/>
            <person name="Blanc-Mathieu R."/>
            <person name="Endo H."/>
            <person name="Kuwata A."/>
            <person name="Ogata H."/>
        </authorList>
    </citation>
    <scope>NUCLEOTIDE SEQUENCE</scope>
</reference>
<dbReference type="PANTHER" id="PTHR45876">
    <property type="entry name" value="FI04035P"/>
    <property type="match status" value="1"/>
</dbReference>
<dbReference type="GO" id="GO:0005737">
    <property type="term" value="C:cytoplasm"/>
    <property type="evidence" value="ECO:0007669"/>
    <property type="project" value="TreeGrafter"/>
</dbReference>
<protein>
    <recommendedName>
        <fullName evidence="1">Rho-GAP domain-containing protein</fullName>
    </recommendedName>
</protein>
<feature type="domain" description="Rho-GAP" evidence="1">
    <location>
        <begin position="1"/>
        <end position="240"/>
    </location>
</feature>
<dbReference type="Gene3D" id="1.10.555.10">
    <property type="entry name" value="Rho GTPase activation protein"/>
    <property type="match status" value="1"/>
</dbReference>
<evidence type="ECO:0000313" key="3">
    <source>
        <dbReference type="Proteomes" id="UP001165082"/>
    </source>
</evidence>
<dbReference type="Pfam" id="PF00620">
    <property type="entry name" value="RhoGAP"/>
    <property type="match status" value="1"/>
</dbReference>
<proteinExistence type="predicted"/>
<accession>A0A9W7DXN8</accession>
<dbReference type="SMART" id="SM00324">
    <property type="entry name" value="RhoGAP"/>
    <property type="match status" value="1"/>
</dbReference>